<reference evidence="6 7" key="1">
    <citation type="submission" date="2015-07" db="EMBL/GenBank/DDBJ databases">
        <title>Whole genome sequence of Thermanaerothrix daxensis DSM 23592.</title>
        <authorList>
            <person name="Hemp J."/>
            <person name="Ward L.M."/>
            <person name="Pace L.A."/>
            <person name="Fischer W.W."/>
        </authorList>
    </citation>
    <scope>NUCLEOTIDE SEQUENCE [LARGE SCALE GENOMIC DNA]</scope>
    <source>
        <strain evidence="6 7">GNS-1</strain>
    </source>
</reference>
<comment type="subcellular location">
    <subcellularLocation>
        <location evidence="1">Endomembrane system</location>
        <topology evidence="1">Multi-pass membrane protein</topology>
    </subcellularLocation>
</comment>
<dbReference type="SUPFAM" id="SSF47240">
    <property type="entry name" value="Ferritin-like"/>
    <property type="match status" value="1"/>
</dbReference>
<dbReference type="PANTHER" id="PTHR31851">
    <property type="entry name" value="FE(2+)/MN(2+) TRANSPORTER PCL1"/>
    <property type="match status" value="1"/>
</dbReference>
<dbReference type="GO" id="GO:0030026">
    <property type="term" value="P:intracellular manganese ion homeostasis"/>
    <property type="evidence" value="ECO:0007669"/>
    <property type="project" value="InterPro"/>
</dbReference>
<sequence>MPLPTLIENYLDECNSAHIYRYLAAAEADPRLREIYQRLAETEERHAAAWAERIRAAGGQVPTFHPPLRTRLLLWLAARFGPALILPALQGMERGGASGYAQQGAPAAMSRQEQSHALVLGQIARLARGGLSGSALAQLEGRHRATGGNALRAAVLGANDGLVSNLSLVMGVAGAALDNRTVLITGLAGLLAGAISMALGEWLSVQSARELYGHQIAIEAEEIAHAPEEEAEELALIYEARGLAPEQARALATQILSDPQNALDTLAREELGVDPQELGGSAWEAALTSFVLFALGAIFPVLPFAFFSGFSAVIASILFSILALFGLGAAITLFTGRSVLYSGLRMVIFGLLAAAVTFGIGRLIGVSIAG</sequence>
<name>A0A0P6YI56_9CHLR</name>
<gene>
    <name evidence="6" type="ORF">SE15_00410</name>
</gene>
<keyword evidence="2 5" id="KW-0812">Transmembrane</keyword>
<dbReference type="PATRIC" id="fig|869279.4.peg.79"/>
<accession>A0A0P6YI56</accession>
<dbReference type="EMBL" id="LGKO01000002">
    <property type="protein sequence ID" value="KPL84719.1"/>
    <property type="molecule type" value="Genomic_DNA"/>
</dbReference>
<protein>
    <submittedName>
        <fullName evidence="6">Membrane protein</fullName>
    </submittedName>
</protein>
<dbReference type="CDD" id="cd01044">
    <property type="entry name" value="Ferritin_CCC1_N"/>
    <property type="match status" value="1"/>
</dbReference>
<proteinExistence type="predicted"/>
<evidence type="ECO:0000256" key="5">
    <source>
        <dbReference type="SAM" id="Phobius"/>
    </source>
</evidence>
<evidence type="ECO:0000256" key="2">
    <source>
        <dbReference type="ARBA" id="ARBA00022692"/>
    </source>
</evidence>
<feature type="transmembrane region" description="Helical" evidence="5">
    <location>
        <begin position="312"/>
        <end position="334"/>
    </location>
</feature>
<evidence type="ECO:0000313" key="6">
    <source>
        <dbReference type="EMBL" id="KPL84719.1"/>
    </source>
</evidence>
<evidence type="ECO:0000256" key="3">
    <source>
        <dbReference type="ARBA" id="ARBA00022989"/>
    </source>
</evidence>
<evidence type="ECO:0000313" key="7">
    <source>
        <dbReference type="Proteomes" id="UP000050544"/>
    </source>
</evidence>
<dbReference type="Pfam" id="PF01988">
    <property type="entry name" value="VIT1"/>
    <property type="match status" value="1"/>
</dbReference>
<dbReference type="InterPro" id="IPR039376">
    <property type="entry name" value="Ferritin_CCC1_N"/>
</dbReference>
<dbReference type="InterPro" id="IPR009078">
    <property type="entry name" value="Ferritin-like_SF"/>
</dbReference>
<comment type="caution">
    <text evidence="6">The sequence shown here is derived from an EMBL/GenBank/DDBJ whole genome shotgun (WGS) entry which is preliminary data.</text>
</comment>
<keyword evidence="4 5" id="KW-0472">Membrane</keyword>
<evidence type="ECO:0000256" key="1">
    <source>
        <dbReference type="ARBA" id="ARBA00004127"/>
    </source>
</evidence>
<feature type="transmembrane region" description="Helical" evidence="5">
    <location>
        <begin position="346"/>
        <end position="369"/>
    </location>
</feature>
<evidence type="ECO:0000256" key="4">
    <source>
        <dbReference type="ARBA" id="ARBA00023136"/>
    </source>
</evidence>
<keyword evidence="3 5" id="KW-1133">Transmembrane helix</keyword>
<dbReference type="AlphaFoldDB" id="A0A0P6YI56"/>
<dbReference type="GO" id="GO:0012505">
    <property type="term" value="C:endomembrane system"/>
    <property type="evidence" value="ECO:0007669"/>
    <property type="project" value="UniProtKB-SubCell"/>
</dbReference>
<dbReference type="Proteomes" id="UP000050544">
    <property type="component" value="Unassembled WGS sequence"/>
</dbReference>
<dbReference type="GO" id="GO:0005384">
    <property type="term" value="F:manganese ion transmembrane transporter activity"/>
    <property type="evidence" value="ECO:0007669"/>
    <property type="project" value="InterPro"/>
</dbReference>
<keyword evidence="7" id="KW-1185">Reference proteome</keyword>
<feature type="transmembrane region" description="Helical" evidence="5">
    <location>
        <begin position="285"/>
        <end position="306"/>
    </location>
</feature>
<dbReference type="InterPro" id="IPR008217">
    <property type="entry name" value="Ccc1_fam"/>
</dbReference>
<organism evidence="6 7">
    <name type="scientific">Thermanaerothrix daxensis</name>
    <dbReference type="NCBI Taxonomy" id="869279"/>
    <lineage>
        <taxon>Bacteria</taxon>
        <taxon>Bacillati</taxon>
        <taxon>Chloroflexota</taxon>
        <taxon>Anaerolineae</taxon>
        <taxon>Anaerolineales</taxon>
        <taxon>Anaerolineaceae</taxon>
        <taxon>Thermanaerothrix</taxon>
    </lineage>
</organism>